<gene>
    <name evidence="1" type="ORF">PHYPA_026780</name>
</gene>
<accession>A0A2K1IMG3</accession>
<evidence type="ECO:0000313" key="1">
    <source>
        <dbReference type="EMBL" id="PNR30464.1"/>
    </source>
</evidence>
<dbReference type="InParanoid" id="A0A2K1IMG3"/>
<sequence length="43" mass="4447">MCGESKQEIGRSGATTAGAGTAWRIAYVGSAKTISSYLFCAMN</sequence>
<reference evidence="1 3" key="2">
    <citation type="journal article" date="2018" name="Plant J.">
        <title>The Physcomitrella patens chromosome-scale assembly reveals moss genome structure and evolution.</title>
        <authorList>
            <person name="Lang D."/>
            <person name="Ullrich K.K."/>
            <person name="Murat F."/>
            <person name="Fuchs J."/>
            <person name="Jenkins J."/>
            <person name="Haas F.B."/>
            <person name="Piednoel M."/>
            <person name="Gundlach H."/>
            <person name="Van Bel M."/>
            <person name="Meyberg R."/>
            <person name="Vives C."/>
            <person name="Morata J."/>
            <person name="Symeonidi A."/>
            <person name="Hiss M."/>
            <person name="Muchero W."/>
            <person name="Kamisugi Y."/>
            <person name="Saleh O."/>
            <person name="Blanc G."/>
            <person name="Decker E.L."/>
            <person name="van Gessel N."/>
            <person name="Grimwood J."/>
            <person name="Hayes R.D."/>
            <person name="Graham S.W."/>
            <person name="Gunter L.E."/>
            <person name="McDaniel S.F."/>
            <person name="Hoernstein S.N.W."/>
            <person name="Larsson A."/>
            <person name="Li F.W."/>
            <person name="Perroud P.F."/>
            <person name="Phillips J."/>
            <person name="Ranjan P."/>
            <person name="Rokshar D.S."/>
            <person name="Rothfels C.J."/>
            <person name="Schneider L."/>
            <person name="Shu S."/>
            <person name="Stevenson D.W."/>
            <person name="Thummler F."/>
            <person name="Tillich M."/>
            <person name="Villarreal Aguilar J.C."/>
            <person name="Widiez T."/>
            <person name="Wong G.K."/>
            <person name="Wymore A."/>
            <person name="Zhang Y."/>
            <person name="Zimmer A.D."/>
            <person name="Quatrano R.S."/>
            <person name="Mayer K.F.X."/>
            <person name="Goodstein D."/>
            <person name="Casacuberta J.M."/>
            <person name="Vandepoele K."/>
            <person name="Reski R."/>
            <person name="Cuming A.C."/>
            <person name="Tuskan G.A."/>
            <person name="Maumus F."/>
            <person name="Salse J."/>
            <person name="Schmutz J."/>
            <person name="Rensing S.A."/>
        </authorList>
    </citation>
    <scope>NUCLEOTIDE SEQUENCE [LARGE SCALE GENOMIC DNA]</scope>
    <source>
        <strain evidence="2 3">cv. Gransden 2004</strain>
    </source>
</reference>
<dbReference type="Gramene" id="Pp3c22_6190V3.1">
    <property type="protein sequence ID" value="Pp3c22_6190V3.1"/>
    <property type="gene ID" value="Pp3c22_6190"/>
</dbReference>
<dbReference type="Proteomes" id="UP000006727">
    <property type="component" value="Chromosome 22"/>
</dbReference>
<dbReference type="AlphaFoldDB" id="A0A2K1IMG3"/>
<reference evidence="1 3" key="1">
    <citation type="journal article" date="2008" name="Science">
        <title>The Physcomitrella genome reveals evolutionary insights into the conquest of land by plants.</title>
        <authorList>
            <person name="Rensing S."/>
            <person name="Lang D."/>
            <person name="Zimmer A."/>
            <person name="Terry A."/>
            <person name="Salamov A."/>
            <person name="Shapiro H."/>
            <person name="Nishiyama T."/>
            <person name="Perroud P.-F."/>
            <person name="Lindquist E."/>
            <person name="Kamisugi Y."/>
            <person name="Tanahashi T."/>
            <person name="Sakakibara K."/>
            <person name="Fujita T."/>
            <person name="Oishi K."/>
            <person name="Shin-I T."/>
            <person name="Kuroki Y."/>
            <person name="Toyoda A."/>
            <person name="Suzuki Y."/>
            <person name="Hashimoto A."/>
            <person name="Yamaguchi K."/>
            <person name="Sugano A."/>
            <person name="Kohara Y."/>
            <person name="Fujiyama A."/>
            <person name="Anterola A."/>
            <person name="Aoki S."/>
            <person name="Ashton N."/>
            <person name="Barbazuk W.B."/>
            <person name="Barker E."/>
            <person name="Bennetzen J."/>
            <person name="Bezanilla M."/>
            <person name="Blankenship R."/>
            <person name="Cho S.H."/>
            <person name="Dutcher S."/>
            <person name="Estelle M."/>
            <person name="Fawcett J.A."/>
            <person name="Gundlach H."/>
            <person name="Hanada K."/>
            <person name="Heyl A."/>
            <person name="Hicks K.A."/>
            <person name="Hugh J."/>
            <person name="Lohr M."/>
            <person name="Mayer K."/>
            <person name="Melkozernov A."/>
            <person name="Murata T."/>
            <person name="Nelson D."/>
            <person name="Pils B."/>
            <person name="Prigge M."/>
            <person name="Reiss B."/>
            <person name="Renner T."/>
            <person name="Rombauts S."/>
            <person name="Rushton P."/>
            <person name="Sanderfoot A."/>
            <person name="Schween G."/>
            <person name="Shiu S.-H."/>
            <person name="Stueber K."/>
            <person name="Theodoulou F.L."/>
            <person name="Tu H."/>
            <person name="Van de Peer Y."/>
            <person name="Verrier P.J."/>
            <person name="Waters E."/>
            <person name="Wood A."/>
            <person name="Yang L."/>
            <person name="Cove D."/>
            <person name="Cuming A."/>
            <person name="Hasebe M."/>
            <person name="Lucas S."/>
            <person name="Mishler D.B."/>
            <person name="Reski R."/>
            <person name="Grigoriev I."/>
            <person name="Quatrano R.S."/>
            <person name="Boore J.L."/>
        </authorList>
    </citation>
    <scope>NUCLEOTIDE SEQUENCE [LARGE SCALE GENOMIC DNA]</scope>
    <source>
        <strain evidence="2 3">cv. Gransden 2004</strain>
    </source>
</reference>
<keyword evidence="3" id="KW-1185">Reference proteome</keyword>
<name>A0A2K1IMG3_PHYPA</name>
<proteinExistence type="predicted"/>
<dbReference type="EnsemblPlants" id="Pp3c22_6190V3.1">
    <property type="protein sequence ID" value="Pp3c22_6190V3.1"/>
    <property type="gene ID" value="Pp3c22_6190"/>
</dbReference>
<evidence type="ECO:0000313" key="3">
    <source>
        <dbReference type="Proteomes" id="UP000006727"/>
    </source>
</evidence>
<protein>
    <submittedName>
        <fullName evidence="1 2">Uncharacterized protein</fullName>
    </submittedName>
</protein>
<reference evidence="2" key="3">
    <citation type="submission" date="2020-12" db="UniProtKB">
        <authorList>
            <consortium name="EnsemblPlants"/>
        </authorList>
    </citation>
    <scope>IDENTIFICATION</scope>
</reference>
<dbReference type="EMBL" id="ABEU02000022">
    <property type="protein sequence ID" value="PNR30464.1"/>
    <property type="molecule type" value="Genomic_DNA"/>
</dbReference>
<organism evidence="1">
    <name type="scientific">Physcomitrium patens</name>
    <name type="common">Spreading-leaved earth moss</name>
    <name type="synonym">Physcomitrella patens</name>
    <dbReference type="NCBI Taxonomy" id="3218"/>
    <lineage>
        <taxon>Eukaryota</taxon>
        <taxon>Viridiplantae</taxon>
        <taxon>Streptophyta</taxon>
        <taxon>Embryophyta</taxon>
        <taxon>Bryophyta</taxon>
        <taxon>Bryophytina</taxon>
        <taxon>Bryopsida</taxon>
        <taxon>Funariidae</taxon>
        <taxon>Funariales</taxon>
        <taxon>Funariaceae</taxon>
        <taxon>Physcomitrium</taxon>
    </lineage>
</organism>
<evidence type="ECO:0000313" key="2">
    <source>
        <dbReference type="EnsemblPlants" id="Pp3c22_6190V3.1"/>
    </source>
</evidence>